<proteinExistence type="predicted"/>
<dbReference type="Proteomes" id="UP000179243">
    <property type="component" value="Unassembled WGS sequence"/>
</dbReference>
<sequence length="843" mass="91548">MNKNSLFILCALGLFCTGLHAALSTHSFTDRADRGSHPSTITYGGGQMVFNLSAINGATVYRAIFGPPRNYPSGGSYPTSLHALSKTILISKAGDTLQIMGPRYMTFDMTLAVQQALAAGTRCTLIVASGPGFYSYGGMATLDVMCNLSADSALEQVDSALARFKDGDAMITFKEVDPPFTTTAVTMSEFTTYTNAHNPEDRLGDVQKIRYRIYRSTQPLTSENALATADLIDEIAPLSCWDSRYFGQDGAAIYPSNIVPQYPVDDLVIASPGTGIYMDRYKGSGSETLYYFVSHCVDGAEDFSSLIQNGNATGSVAATPGPECGWIIKREVRTDVTFAYVAHTTLNYYVRWECPPYYRTPSHAMDYLIAVPPNAPVNPHAMVGLHCWSGTVNTGWINWNDGANGQILISTNDEPYDWWTASHENMGTFKPYTEGTVQPYTEARILSFLFDFAVPTFSINTDRIMTQGGSMGGSGASLWGIRSGHIFSNIAGLVGVHIPSKSPTYANSFAGSYGDSSWHCIYSNAALERFGYPVIHPSDNVSVWDYWDNTKWLASNPTVETPWETFTNGVLDGGIGWPQAWEYTKALISHKRGFNFHWGQGGHSQGMGGFANGNQFKKSQSYPAFTNGSLDQSLGNAPGEEDLEGDINLYVMWNLATVVDEPSQWEMTMWLNSSAPQTTETIDITPRRLQQLMHGAGSTYTWEFVEGVTPVASGNATADVNGLITITGLSLSKTQRTLKINCDNCTAGTGAMTGTGDKTGIIAYPNPFNPVVTISSKNPAASSKKIEIKIYNTQGKIVQKLSTGSLLLSTGISWDASDQPSGIYIIRATVGNSTMLKKISLIK</sequence>
<dbReference type="InterPro" id="IPR026444">
    <property type="entry name" value="Secre_tail"/>
</dbReference>
<feature type="chain" id="PRO_5009528565" description="Secretion system C-terminal sorting domain-containing protein" evidence="1">
    <location>
        <begin position="22"/>
        <end position="843"/>
    </location>
</feature>
<feature type="signal peptide" evidence="1">
    <location>
        <begin position="1"/>
        <end position="21"/>
    </location>
</feature>
<evidence type="ECO:0000313" key="3">
    <source>
        <dbReference type="EMBL" id="OGK03895.1"/>
    </source>
</evidence>
<dbReference type="EMBL" id="MFYX01000080">
    <property type="protein sequence ID" value="OGK03895.1"/>
    <property type="molecule type" value="Genomic_DNA"/>
</dbReference>
<gene>
    <name evidence="3" type="ORF">A2519_00640</name>
</gene>
<name>A0A1F7FB43_UNCRA</name>
<organism evidence="3 4">
    <name type="scientific">Candidatus Raymondbacteria bacterium RIFOXYD12_FULL_49_13</name>
    <dbReference type="NCBI Taxonomy" id="1817890"/>
    <lineage>
        <taxon>Bacteria</taxon>
        <taxon>Raymondiibacteriota</taxon>
    </lineage>
</organism>
<dbReference type="AlphaFoldDB" id="A0A1F7FB43"/>
<dbReference type="Pfam" id="PF18962">
    <property type="entry name" value="Por_Secre_tail"/>
    <property type="match status" value="1"/>
</dbReference>
<dbReference type="InterPro" id="IPR029058">
    <property type="entry name" value="AB_hydrolase_fold"/>
</dbReference>
<reference evidence="3 4" key="1">
    <citation type="journal article" date="2016" name="Nat. Commun.">
        <title>Thousands of microbial genomes shed light on interconnected biogeochemical processes in an aquifer system.</title>
        <authorList>
            <person name="Anantharaman K."/>
            <person name="Brown C.T."/>
            <person name="Hug L.A."/>
            <person name="Sharon I."/>
            <person name="Castelle C.J."/>
            <person name="Probst A.J."/>
            <person name="Thomas B.C."/>
            <person name="Singh A."/>
            <person name="Wilkins M.J."/>
            <person name="Karaoz U."/>
            <person name="Brodie E.L."/>
            <person name="Williams K.H."/>
            <person name="Hubbard S.S."/>
            <person name="Banfield J.F."/>
        </authorList>
    </citation>
    <scope>NUCLEOTIDE SEQUENCE [LARGE SCALE GENOMIC DNA]</scope>
</reference>
<keyword evidence="1" id="KW-0732">Signal</keyword>
<accession>A0A1F7FB43</accession>
<evidence type="ECO:0000256" key="1">
    <source>
        <dbReference type="SAM" id="SignalP"/>
    </source>
</evidence>
<dbReference type="NCBIfam" id="TIGR04183">
    <property type="entry name" value="Por_Secre_tail"/>
    <property type="match status" value="1"/>
</dbReference>
<dbReference type="SUPFAM" id="SSF53474">
    <property type="entry name" value="alpha/beta-Hydrolases"/>
    <property type="match status" value="1"/>
</dbReference>
<dbReference type="Gene3D" id="3.40.50.1820">
    <property type="entry name" value="alpha/beta hydrolase"/>
    <property type="match status" value="1"/>
</dbReference>
<feature type="domain" description="Secretion system C-terminal sorting" evidence="2">
    <location>
        <begin position="764"/>
        <end position="839"/>
    </location>
</feature>
<evidence type="ECO:0000313" key="4">
    <source>
        <dbReference type="Proteomes" id="UP000179243"/>
    </source>
</evidence>
<comment type="caution">
    <text evidence="3">The sequence shown here is derived from an EMBL/GenBank/DDBJ whole genome shotgun (WGS) entry which is preliminary data.</text>
</comment>
<protein>
    <recommendedName>
        <fullName evidence="2">Secretion system C-terminal sorting domain-containing protein</fullName>
    </recommendedName>
</protein>
<evidence type="ECO:0000259" key="2">
    <source>
        <dbReference type="Pfam" id="PF18962"/>
    </source>
</evidence>